<dbReference type="Proteomes" id="UP001374599">
    <property type="component" value="Unassembled WGS sequence"/>
</dbReference>
<dbReference type="EMBL" id="BTPU01000035">
    <property type="protein sequence ID" value="GMQ63122.1"/>
    <property type="molecule type" value="Genomic_DNA"/>
</dbReference>
<organism evidence="1 2">
    <name type="scientific">Vallitalea maricola</name>
    <dbReference type="NCBI Taxonomy" id="3074433"/>
    <lineage>
        <taxon>Bacteria</taxon>
        <taxon>Bacillati</taxon>
        <taxon>Bacillota</taxon>
        <taxon>Clostridia</taxon>
        <taxon>Lachnospirales</taxon>
        <taxon>Vallitaleaceae</taxon>
        <taxon>Vallitalea</taxon>
    </lineage>
</organism>
<sequence>MKKIAIAMALLMMIMSLVGCDSKNDKSKTEETQKISEENKGSKDGELKPVTLTMFLHDNEAYEYYTQTNSISEAYKKVAPHVTVQIEKAKDSGQLEETLKIRYSANELPDIMFIKPYMLADFNEGLADLSDTNATATNLYAKNYGIEGKVAGIPQTVLYEFIYYRKSVFEELGLNIPTTWDEFITTAETIKNNSEYIPIALGAKDAWTDYPFNEFMPCLVAGRGDYWNVMATQDEPFTAGEPFYDSYKKIKKLYDADVFGLDPLGIGWDQAQALFYAKEAAMVAAGQWFISNYASSDADPEDLGMFMLPVRDSKDEPLTASIMGDLFLATPKDGKNLDESKAFIDWYFSSDYYIAYSSAVGANVTTKDADVDLPYIEEMTEALNREKLTYVLYDGGNTEFNNIVNAISFDVKRMGQEMLAGEDFDKMMSELNEDWKKARNK</sequence>
<evidence type="ECO:0000313" key="1">
    <source>
        <dbReference type="EMBL" id="GMQ63122.1"/>
    </source>
</evidence>
<accession>A0ACB5UJS8</accession>
<proteinExistence type="predicted"/>
<evidence type="ECO:0000313" key="2">
    <source>
        <dbReference type="Proteomes" id="UP001374599"/>
    </source>
</evidence>
<reference evidence="1" key="1">
    <citation type="submission" date="2023-09" db="EMBL/GenBank/DDBJ databases">
        <title>Vallitalea sediminicola and Vallitalea maricola sp. nov., anaerobic bacteria isolated from marine sediment.</title>
        <authorList>
            <person name="Hirano S."/>
            <person name="Maeda A."/>
            <person name="Terahara T."/>
            <person name="Mori K."/>
            <person name="Hamada M."/>
            <person name="Matsumoto R."/>
            <person name="Kobayashi T."/>
        </authorList>
    </citation>
    <scope>NUCLEOTIDE SEQUENCE</scope>
    <source>
        <strain evidence="1">AN17-2</strain>
    </source>
</reference>
<gene>
    <name evidence="1" type="ORF">AN2V17_23550</name>
</gene>
<protein>
    <submittedName>
        <fullName evidence="1">Uncharacterized protein</fullName>
    </submittedName>
</protein>
<name>A0ACB5UJS8_9FIRM</name>
<comment type="caution">
    <text evidence="1">The sequence shown here is derived from an EMBL/GenBank/DDBJ whole genome shotgun (WGS) entry which is preliminary data.</text>
</comment>
<keyword evidence="2" id="KW-1185">Reference proteome</keyword>